<reference evidence="7" key="1">
    <citation type="submission" date="2016-10" db="EMBL/GenBank/DDBJ databases">
        <authorList>
            <person name="Varghese N."/>
            <person name="Submissions S."/>
        </authorList>
    </citation>
    <scope>NUCLEOTIDE SEQUENCE [LARGE SCALE GENOMIC DNA]</scope>
    <source>
        <strain evidence="7">DSM 123</strain>
    </source>
</reference>
<feature type="domain" description="4Fe-4S ferredoxin-type" evidence="5">
    <location>
        <begin position="275"/>
        <end position="305"/>
    </location>
</feature>
<evidence type="ECO:0000256" key="4">
    <source>
        <dbReference type="ARBA" id="ARBA00023014"/>
    </source>
</evidence>
<evidence type="ECO:0000259" key="5">
    <source>
        <dbReference type="PROSITE" id="PS51379"/>
    </source>
</evidence>
<feature type="domain" description="4Fe-4S ferredoxin-type" evidence="5">
    <location>
        <begin position="245"/>
        <end position="274"/>
    </location>
</feature>
<name>A0A1H8WV55_9BRAD</name>
<dbReference type="SUPFAM" id="SSF53323">
    <property type="entry name" value="Pyruvate-ferredoxin oxidoreductase, PFOR, domain III"/>
    <property type="match status" value="1"/>
</dbReference>
<dbReference type="PANTHER" id="PTHR43854:SF1">
    <property type="entry name" value="INDOLEPYRUVATE OXIDOREDUCTASE SUBUNIT IORB"/>
    <property type="match status" value="1"/>
</dbReference>
<organism evidence="6 7">
    <name type="scientific">Rhodopseudomonas pseudopalustris</name>
    <dbReference type="NCBI Taxonomy" id="1513892"/>
    <lineage>
        <taxon>Bacteria</taxon>
        <taxon>Pseudomonadati</taxon>
        <taxon>Pseudomonadota</taxon>
        <taxon>Alphaproteobacteria</taxon>
        <taxon>Hyphomicrobiales</taxon>
        <taxon>Nitrobacteraceae</taxon>
        <taxon>Rhodopseudomonas</taxon>
    </lineage>
</organism>
<evidence type="ECO:0000313" key="7">
    <source>
        <dbReference type="Proteomes" id="UP000199615"/>
    </source>
</evidence>
<dbReference type="InterPro" id="IPR017900">
    <property type="entry name" value="4Fe4S_Fe_S_CS"/>
</dbReference>
<gene>
    <name evidence="6" type="ORF">SAMN05444123_11443</name>
</gene>
<protein>
    <submittedName>
        <fullName evidence="6">Indolepyruvate ferredoxin oxidoreductase beta subunit</fullName>
    </submittedName>
</protein>
<evidence type="ECO:0000256" key="2">
    <source>
        <dbReference type="ARBA" id="ARBA00023002"/>
    </source>
</evidence>
<dbReference type="PROSITE" id="PS51379">
    <property type="entry name" value="4FE4S_FER_2"/>
    <property type="match status" value="2"/>
</dbReference>
<dbReference type="PROSITE" id="PS00198">
    <property type="entry name" value="4FE4S_FER_1"/>
    <property type="match status" value="1"/>
</dbReference>
<dbReference type="Pfam" id="PF01558">
    <property type="entry name" value="POR"/>
    <property type="match status" value="1"/>
</dbReference>
<dbReference type="Gene3D" id="3.30.70.20">
    <property type="match status" value="1"/>
</dbReference>
<evidence type="ECO:0000313" key="6">
    <source>
        <dbReference type="EMBL" id="SEP31580.1"/>
    </source>
</evidence>
<dbReference type="OrthoDB" id="9800445at2"/>
<dbReference type="GO" id="GO:0051536">
    <property type="term" value="F:iron-sulfur cluster binding"/>
    <property type="evidence" value="ECO:0007669"/>
    <property type="project" value="UniProtKB-KW"/>
</dbReference>
<keyword evidence="4" id="KW-0411">Iron-sulfur</keyword>
<dbReference type="InterPro" id="IPR019752">
    <property type="entry name" value="Pyrv/ketoisovalerate_OxRed_cat"/>
</dbReference>
<dbReference type="Proteomes" id="UP000199615">
    <property type="component" value="Unassembled WGS sequence"/>
</dbReference>
<dbReference type="GO" id="GO:0046872">
    <property type="term" value="F:metal ion binding"/>
    <property type="evidence" value="ECO:0007669"/>
    <property type="project" value="UniProtKB-KW"/>
</dbReference>
<dbReference type="AlphaFoldDB" id="A0A1H8WV55"/>
<dbReference type="PANTHER" id="PTHR43854">
    <property type="entry name" value="INDOLEPYRUVATE OXIDOREDUCTASE SUBUNIT IORB"/>
    <property type="match status" value="1"/>
</dbReference>
<keyword evidence="7" id="KW-1185">Reference proteome</keyword>
<dbReference type="SUPFAM" id="SSF54862">
    <property type="entry name" value="4Fe-4S ferredoxins"/>
    <property type="match status" value="1"/>
</dbReference>
<keyword evidence="2" id="KW-0560">Oxidoreductase</keyword>
<keyword evidence="6" id="KW-0670">Pyruvate</keyword>
<dbReference type="RefSeq" id="WP_011504392.1">
    <property type="nucleotide sequence ID" value="NZ_FODT01000014.1"/>
</dbReference>
<keyword evidence="3" id="KW-0408">Iron</keyword>
<dbReference type="InterPro" id="IPR052198">
    <property type="entry name" value="IorB_Oxidoreductase"/>
</dbReference>
<accession>A0A1H8WV55</accession>
<dbReference type="EMBL" id="FODT01000014">
    <property type="protein sequence ID" value="SEP31580.1"/>
    <property type="molecule type" value="Genomic_DNA"/>
</dbReference>
<dbReference type="InterPro" id="IPR017896">
    <property type="entry name" value="4Fe4S_Fe-S-bd"/>
</dbReference>
<dbReference type="Pfam" id="PF00037">
    <property type="entry name" value="Fer4"/>
    <property type="match status" value="1"/>
</dbReference>
<evidence type="ECO:0000256" key="1">
    <source>
        <dbReference type="ARBA" id="ARBA00022723"/>
    </source>
</evidence>
<dbReference type="GO" id="GO:0016903">
    <property type="term" value="F:oxidoreductase activity, acting on the aldehyde or oxo group of donors"/>
    <property type="evidence" value="ECO:0007669"/>
    <property type="project" value="InterPro"/>
</dbReference>
<evidence type="ECO:0000256" key="3">
    <source>
        <dbReference type="ARBA" id="ARBA00023004"/>
    </source>
</evidence>
<proteinExistence type="predicted"/>
<dbReference type="Gene3D" id="3.40.920.10">
    <property type="entry name" value="Pyruvate-ferredoxin oxidoreductase, PFOR, domain III"/>
    <property type="match status" value="1"/>
</dbReference>
<keyword evidence="1" id="KW-0479">Metal-binding</keyword>
<sequence length="315" mass="34331">MNEQSKVTALNADSEPVAFNAALAEPTNVLIVGVGGQGVIMVSKVLASLAQAHGFEVKQSEVHGMAKRGGAVFSHVRFGQRVWSPTIAKGEADVLIALEWAEGLRWLPHLKRDTGVFICDTKRIVPPFACLNRRLGAPLRYSTETAEQVSAYVSEAYAIDATRMAEDLGNERAANVVLLGALSTVLEFSLPEWEKTVTSFVPKKTIAVNTAAFELGRNWISEAKSPPPAADEAARPASTHAHYSARLEITDAWCKSCEICVKLCPERCLTLNAERIVEMTAPEKCTGCRLCEWLCPDFAIRVHLDAEQPAMEAVR</sequence>
<dbReference type="InterPro" id="IPR002869">
    <property type="entry name" value="Pyrv_flavodox_OxRed_cen"/>
</dbReference>